<keyword evidence="8 10" id="KW-0472">Membrane</keyword>
<reference evidence="11" key="1">
    <citation type="submission" date="2017-07" db="EMBL/GenBank/DDBJ databases">
        <title>Taro Niue Genome Assembly and Annotation.</title>
        <authorList>
            <person name="Atibalentja N."/>
            <person name="Keating K."/>
            <person name="Fields C.J."/>
        </authorList>
    </citation>
    <scope>NUCLEOTIDE SEQUENCE</scope>
    <source>
        <strain evidence="11">Niue_2</strain>
        <tissue evidence="11">Leaf</tissue>
    </source>
</reference>
<dbReference type="Pfam" id="PF11891">
    <property type="entry name" value="RETICULATA-like"/>
    <property type="match status" value="1"/>
</dbReference>
<comment type="caution">
    <text evidence="11">The sequence shown here is derived from an EMBL/GenBank/DDBJ whole genome shotgun (WGS) entry which is preliminary data.</text>
</comment>
<dbReference type="InterPro" id="IPR021825">
    <property type="entry name" value="RETICULATA-related"/>
</dbReference>
<evidence type="ECO:0000256" key="1">
    <source>
        <dbReference type="ARBA" id="ARBA00004508"/>
    </source>
</evidence>
<evidence type="ECO:0000256" key="4">
    <source>
        <dbReference type="ARBA" id="ARBA00022640"/>
    </source>
</evidence>
<proteinExistence type="inferred from homology"/>
<evidence type="ECO:0000256" key="10">
    <source>
        <dbReference type="SAM" id="Phobius"/>
    </source>
</evidence>
<feature type="transmembrane region" description="Helical" evidence="10">
    <location>
        <begin position="357"/>
        <end position="378"/>
    </location>
</feature>
<keyword evidence="6" id="KW-0809">Transit peptide</keyword>
<evidence type="ECO:0000256" key="2">
    <source>
        <dbReference type="ARBA" id="ARBA00010793"/>
    </source>
</evidence>
<feature type="compositionally biased region" description="Gly residues" evidence="9">
    <location>
        <begin position="152"/>
        <end position="168"/>
    </location>
</feature>
<gene>
    <name evidence="11" type="ORF">Taro_036256</name>
</gene>
<evidence type="ECO:0000256" key="5">
    <source>
        <dbReference type="ARBA" id="ARBA00022692"/>
    </source>
</evidence>
<keyword evidence="4" id="KW-0934">Plastid</keyword>
<comment type="subcellular location">
    <subcellularLocation>
        <location evidence="1">Plastid</location>
        <location evidence="1">Chloroplast membrane</location>
        <topology evidence="1">Multi-pass membrane protein</topology>
    </subcellularLocation>
</comment>
<evidence type="ECO:0000313" key="12">
    <source>
        <dbReference type="Proteomes" id="UP000652761"/>
    </source>
</evidence>
<evidence type="ECO:0000313" key="11">
    <source>
        <dbReference type="EMBL" id="MQM03478.1"/>
    </source>
</evidence>
<evidence type="ECO:0000256" key="6">
    <source>
        <dbReference type="ARBA" id="ARBA00022946"/>
    </source>
</evidence>
<keyword evidence="12" id="KW-1185">Reference proteome</keyword>
<feature type="region of interest" description="Disordered" evidence="9">
    <location>
        <begin position="100"/>
        <end position="178"/>
    </location>
</feature>
<sequence length="387" mass="41229">MGFSSSTSGLCNRNPLYGWKGRQPRSGGNPVVAGFRENNVKATPLPVRSRRSGLHQYRSGLRCAAYANGQAIPVSFRHGGKGRNRRCRIRAELGKPVEETGVFGGPAERVGVAPGGNGTTSKEDLSPRSLELDNGEGGGDCFDGEDRNGKSPPGGGGCGGGGGGGGDGAQEDGKEEGDEFGPVLKFEEVMKVAEARGTTLPSDMYKAAEAAGIRQLFLENYLNLQEAAWPLGALIKICPWLRDRMLADPQFLFKVGTEILIDSCCATFAEVQKRGKNFWSEFELYAADLLVGIVVDIALVGMLAPYARIGKPSVSKGFLGGMARVCGALPSSVFEAERPGCKFSIPQRIGTYFYKGVLYGSVGFACGLLGQGIANFIMNIKRYKFIT</sequence>
<dbReference type="Proteomes" id="UP000652761">
    <property type="component" value="Unassembled WGS sequence"/>
</dbReference>
<dbReference type="PANTHER" id="PTHR31038:SF10">
    <property type="entry name" value="OS04G0524400 PROTEIN"/>
    <property type="match status" value="1"/>
</dbReference>
<feature type="transmembrane region" description="Helical" evidence="10">
    <location>
        <begin position="284"/>
        <end position="307"/>
    </location>
</feature>
<keyword evidence="7 10" id="KW-1133">Transmembrane helix</keyword>
<feature type="compositionally biased region" description="Acidic residues" evidence="9">
    <location>
        <begin position="169"/>
        <end position="178"/>
    </location>
</feature>
<dbReference type="EMBL" id="NMUH01003042">
    <property type="protein sequence ID" value="MQM03478.1"/>
    <property type="molecule type" value="Genomic_DNA"/>
</dbReference>
<evidence type="ECO:0000256" key="8">
    <source>
        <dbReference type="ARBA" id="ARBA00023136"/>
    </source>
</evidence>
<feature type="region of interest" description="Disordered" evidence="9">
    <location>
        <begin position="14"/>
        <end position="35"/>
    </location>
</feature>
<accession>A0A843W978</accession>
<dbReference type="AlphaFoldDB" id="A0A843W978"/>
<dbReference type="PANTHER" id="PTHR31038">
    <property type="entry name" value="EXPRESSED PROTEIN-RELATED"/>
    <property type="match status" value="1"/>
</dbReference>
<organism evidence="11 12">
    <name type="scientific">Colocasia esculenta</name>
    <name type="common">Wild taro</name>
    <name type="synonym">Arum esculentum</name>
    <dbReference type="NCBI Taxonomy" id="4460"/>
    <lineage>
        <taxon>Eukaryota</taxon>
        <taxon>Viridiplantae</taxon>
        <taxon>Streptophyta</taxon>
        <taxon>Embryophyta</taxon>
        <taxon>Tracheophyta</taxon>
        <taxon>Spermatophyta</taxon>
        <taxon>Magnoliopsida</taxon>
        <taxon>Liliopsida</taxon>
        <taxon>Araceae</taxon>
        <taxon>Aroideae</taxon>
        <taxon>Colocasieae</taxon>
        <taxon>Colocasia</taxon>
    </lineage>
</organism>
<evidence type="ECO:0000256" key="3">
    <source>
        <dbReference type="ARBA" id="ARBA00022528"/>
    </source>
</evidence>
<keyword evidence="3" id="KW-0150">Chloroplast</keyword>
<protein>
    <submittedName>
        <fullName evidence="11">Uncharacterized protein</fullName>
    </submittedName>
</protein>
<keyword evidence="5 10" id="KW-0812">Transmembrane</keyword>
<dbReference type="GO" id="GO:0099402">
    <property type="term" value="P:plant organ development"/>
    <property type="evidence" value="ECO:0007669"/>
    <property type="project" value="TreeGrafter"/>
</dbReference>
<name>A0A843W978_COLES</name>
<dbReference type="GO" id="GO:0009706">
    <property type="term" value="C:chloroplast inner membrane"/>
    <property type="evidence" value="ECO:0007669"/>
    <property type="project" value="TreeGrafter"/>
</dbReference>
<evidence type="ECO:0000256" key="9">
    <source>
        <dbReference type="SAM" id="MobiDB-lite"/>
    </source>
</evidence>
<evidence type="ECO:0000256" key="7">
    <source>
        <dbReference type="ARBA" id="ARBA00022989"/>
    </source>
</evidence>
<comment type="similarity">
    <text evidence="2">Belongs to the RETICULATA family.</text>
</comment>
<dbReference type="OrthoDB" id="205639at2759"/>